<comment type="caution">
    <text evidence="1">The sequence shown here is derived from an EMBL/GenBank/DDBJ whole genome shotgun (WGS) entry which is preliminary data.</text>
</comment>
<reference evidence="1 2" key="1">
    <citation type="submission" date="2024-06" db="EMBL/GenBank/DDBJ databases">
        <title>Draft genome sequence of Geodermatophilus badlandi, a novel member of the Geodermatophilaceae isolated from badland sedimentary rocks in the Red desert, Wyoming, USA.</title>
        <authorList>
            <person name="Ben Tekaya S."/>
            <person name="Nouioui I."/>
            <person name="Flores G.M."/>
            <person name="Shaal M.N."/>
            <person name="Bredoire F."/>
            <person name="Basile F."/>
            <person name="Van Diepen L."/>
            <person name="Ward N.L."/>
        </authorList>
    </citation>
    <scope>NUCLEOTIDE SEQUENCE [LARGE SCALE GENOMIC DNA]</scope>
    <source>
        <strain evidence="1 2">WL48A</strain>
    </source>
</reference>
<dbReference type="Proteomes" id="UP001560045">
    <property type="component" value="Unassembled WGS sequence"/>
</dbReference>
<evidence type="ECO:0000313" key="2">
    <source>
        <dbReference type="Proteomes" id="UP001560045"/>
    </source>
</evidence>
<keyword evidence="2" id="KW-1185">Reference proteome</keyword>
<proteinExistence type="predicted"/>
<organism evidence="1 2">
    <name type="scientific">Geodermatophilus maliterrae</name>
    <dbReference type="NCBI Taxonomy" id="3162531"/>
    <lineage>
        <taxon>Bacteria</taxon>
        <taxon>Bacillati</taxon>
        <taxon>Actinomycetota</taxon>
        <taxon>Actinomycetes</taxon>
        <taxon>Geodermatophilales</taxon>
        <taxon>Geodermatophilaceae</taxon>
        <taxon>Geodermatophilus</taxon>
    </lineage>
</organism>
<dbReference type="RefSeq" id="WP_369208431.1">
    <property type="nucleotide sequence ID" value="NZ_JBFNXQ010000057.1"/>
</dbReference>
<name>A0ABV3XHG9_9ACTN</name>
<evidence type="ECO:0000313" key="1">
    <source>
        <dbReference type="EMBL" id="MEX5720019.1"/>
    </source>
</evidence>
<accession>A0ABV3XHG9</accession>
<gene>
    <name evidence="1" type="ORF">ABQ292_16770</name>
</gene>
<protein>
    <submittedName>
        <fullName evidence="1">Uncharacterized protein</fullName>
    </submittedName>
</protein>
<sequence>MQRVQANLRAITGTDRVQEAIRAITGASQLQENLRSISGTDQVQEAIRAITGASQLQENLRSISGTDRVHEAIQAITKSTLAANVSRMAQPPLFEQITGPNMQLLQAVLGEAHTSPLAAQMRHLSGAIEELAAAVRPDAPLVVEQLKVLDRITPSVLHPVQLAATASLARAALPNTGVETWRLSLLAQADVSHLIDVRPAQIDAALLDVLGIRTRAAAGFAEQLAVSTPDRALAAATAHSTRAWRRYLTLTPTPHRVEMSAAASATVGGLIGGEVLIQATGDDSEQVATDVEKQLIGPWHDGAMAARLELFEALRLIDTAIVAFIEGGWDDVVRDGAAAASKIAHCVVEAVDHTLRALAPPEDALAWLHREGRRPTTAELHDGKPTRSARIAFALRNRSGDRRLVQSQAEALSALVARVLEQAQGIKHAPGEATVAQARMLLVTVESLLMQLVLP</sequence>
<dbReference type="EMBL" id="JBFNXQ010000057">
    <property type="protein sequence ID" value="MEX5720019.1"/>
    <property type="molecule type" value="Genomic_DNA"/>
</dbReference>